<evidence type="ECO:0000313" key="2">
    <source>
        <dbReference type="EMBL" id="MDH5821716.1"/>
    </source>
</evidence>
<evidence type="ECO:0000256" key="1">
    <source>
        <dbReference type="SAM" id="MobiDB-lite"/>
    </source>
</evidence>
<name>A0ABT6J4G7_9GAMM</name>
<organism evidence="2 3">
    <name type="scientific">Luteimonas endophytica</name>
    <dbReference type="NCBI Taxonomy" id="3042023"/>
    <lineage>
        <taxon>Bacteria</taxon>
        <taxon>Pseudomonadati</taxon>
        <taxon>Pseudomonadota</taxon>
        <taxon>Gammaproteobacteria</taxon>
        <taxon>Lysobacterales</taxon>
        <taxon>Lysobacteraceae</taxon>
        <taxon>Luteimonas</taxon>
    </lineage>
</organism>
<keyword evidence="3" id="KW-1185">Reference proteome</keyword>
<evidence type="ECO:0000313" key="3">
    <source>
        <dbReference type="Proteomes" id="UP001156940"/>
    </source>
</evidence>
<proteinExistence type="predicted"/>
<dbReference type="InterPro" id="IPR027463">
    <property type="entry name" value="AcrB_DN_DC_subdom"/>
</dbReference>
<dbReference type="PANTHER" id="PTHR32063">
    <property type="match status" value="1"/>
</dbReference>
<dbReference type="Gene3D" id="3.30.70.1440">
    <property type="entry name" value="Multidrug efflux transporter AcrB pore domain"/>
    <property type="match status" value="1"/>
</dbReference>
<reference evidence="2 3" key="1">
    <citation type="submission" date="2023-04" db="EMBL/GenBank/DDBJ databases">
        <title>Luteimonas endophyticus RD2P54.</title>
        <authorList>
            <person name="Sun J.-Q."/>
        </authorList>
    </citation>
    <scope>NUCLEOTIDE SEQUENCE [LARGE SCALE GENOMIC DNA]</scope>
    <source>
        <strain evidence="2 3">RD2P54</strain>
    </source>
</reference>
<sequence>MQLNEEALSDPALLGQLRVPTAGGGSVPLAAVAEITTASGLSQIDRYDRRRNVTITVDINGQAIDEVEKQIIALPSPQNLPLGVERQGAGPLQCIGSPSRRASRGRELPHE</sequence>
<dbReference type="Gene3D" id="3.30.2090.10">
    <property type="entry name" value="Multidrug efflux transporter AcrB TolC docking domain, DN and DC subdomains"/>
    <property type="match status" value="1"/>
</dbReference>
<gene>
    <name evidence="2" type="ORF">QFW77_01735</name>
</gene>
<dbReference type="PANTHER" id="PTHR32063:SF77">
    <property type="entry name" value="ACR FAMILY TRANSPORT PROTEIN"/>
    <property type="match status" value="1"/>
</dbReference>
<feature type="region of interest" description="Disordered" evidence="1">
    <location>
        <begin position="82"/>
        <end position="111"/>
    </location>
</feature>
<dbReference type="Proteomes" id="UP001156940">
    <property type="component" value="Unassembled WGS sequence"/>
</dbReference>
<dbReference type="EMBL" id="JARXRM010000010">
    <property type="protein sequence ID" value="MDH5821716.1"/>
    <property type="molecule type" value="Genomic_DNA"/>
</dbReference>
<protein>
    <submittedName>
        <fullName evidence="2">Efflux RND transporter permease subunit</fullName>
    </submittedName>
</protein>
<comment type="caution">
    <text evidence="2">The sequence shown here is derived from an EMBL/GenBank/DDBJ whole genome shotgun (WGS) entry which is preliminary data.</text>
</comment>
<dbReference type="Pfam" id="PF00873">
    <property type="entry name" value="ACR_tran"/>
    <property type="match status" value="1"/>
</dbReference>
<dbReference type="InterPro" id="IPR001036">
    <property type="entry name" value="Acrflvin-R"/>
</dbReference>
<accession>A0ABT6J4G7</accession>